<sequence>MRSDGKSYQNDALPAIDYDKHPAYGRVLPMAMLGARLKAMVYFGYGLTQASSRRVVDIEHLPQPGEGDQKISAVARLLPTYLRLILLQRLSRLVAGNSFKPKTARGTELLEPLQRDGVAPFRITADKIAELRNLLAPQIKTLEQQLSAKPAANPYADETRLVLDPASAADIYQALNQLAGDSGVLEAASAYLKRPVGVGQVALQINDQTSGPSEFADVGVEASPCNHFHVDTSFNILRAVIYLSDTSASNGPLTYVVGSQRAAKGVWDGLVRSANDYSGLSATWPSARELFFALPEGLRRKATFGVDLAAETDQANAVINNQWAVTSDIGNAALYDPAGIHRDGVVSQGRRIAVTLKLTELAR</sequence>
<dbReference type="OrthoDB" id="8186556at2"/>
<dbReference type="AlphaFoldDB" id="A0A318TH44"/>
<gene>
    <name evidence="1" type="ORF">BJ122_11269</name>
</gene>
<proteinExistence type="predicted"/>
<name>A0A318TH44_9BRAD</name>
<reference evidence="1 2" key="1">
    <citation type="submission" date="2018-06" db="EMBL/GenBank/DDBJ databases">
        <title>Genomic Encyclopedia of Archaeal and Bacterial Type Strains, Phase II (KMG-II): from individual species to whole genera.</title>
        <authorList>
            <person name="Goeker M."/>
        </authorList>
    </citation>
    <scope>NUCLEOTIDE SEQUENCE [LARGE SCALE GENOMIC DNA]</scope>
    <source>
        <strain evidence="1 2">JCM 11668</strain>
    </source>
</reference>
<organism evidence="1 2">
    <name type="scientific">Rhodopseudomonas faecalis</name>
    <dbReference type="NCBI Taxonomy" id="99655"/>
    <lineage>
        <taxon>Bacteria</taxon>
        <taxon>Pseudomonadati</taxon>
        <taxon>Pseudomonadota</taxon>
        <taxon>Alphaproteobacteria</taxon>
        <taxon>Hyphomicrobiales</taxon>
        <taxon>Nitrobacteraceae</taxon>
        <taxon>Rhodopseudomonas</taxon>
    </lineage>
</organism>
<dbReference type="SUPFAM" id="SSF51197">
    <property type="entry name" value="Clavaminate synthase-like"/>
    <property type="match status" value="1"/>
</dbReference>
<keyword evidence="2" id="KW-1185">Reference proteome</keyword>
<dbReference type="Gene3D" id="2.60.120.620">
    <property type="entry name" value="q2cbj1_9rhob like domain"/>
    <property type="match status" value="1"/>
</dbReference>
<dbReference type="Proteomes" id="UP000248148">
    <property type="component" value="Unassembled WGS sequence"/>
</dbReference>
<comment type="caution">
    <text evidence="1">The sequence shown here is derived from an EMBL/GenBank/DDBJ whole genome shotgun (WGS) entry which is preliminary data.</text>
</comment>
<protein>
    <submittedName>
        <fullName evidence="1">Uncharacterized protein</fullName>
    </submittedName>
</protein>
<evidence type="ECO:0000313" key="2">
    <source>
        <dbReference type="Proteomes" id="UP000248148"/>
    </source>
</evidence>
<evidence type="ECO:0000313" key="1">
    <source>
        <dbReference type="EMBL" id="PYF02408.1"/>
    </source>
</evidence>
<dbReference type="RefSeq" id="WP_110781127.1">
    <property type="nucleotide sequence ID" value="NZ_QJTI01000012.1"/>
</dbReference>
<accession>A0A318TH44</accession>
<dbReference type="EMBL" id="QJTI01000012">
    <property type="protein sequence ID" value="PYF02408.1"/>
    <property type="molecule type" value="Genomic_DNA"/>
</dbReference>